<dbReference type="Pfam" id="PF00858">
    <property type="entry name" value="ASC"/>
    <property type="match status" value="1"/>
</dbReference>
<comment type="caution">
    <text evidence="12">The sequence shown here is derived from an EMBL/GenBank/DDBJ whole genome shotgun (WGS) entry which is preliminary data.</text>
</comment>
<dbReference type="Gene3D" id="2.60.470.10">
    <property type="entry name" value="Acid-sensing ion channels like domains"/>
    <property type="match status" value="1"/>
</dbReference>
<dbReference type="PANTHER" id="PTHR11690">
    <property type="entry name" value="AMILORIDE-SENSITIVE SODIUM CHANNEL-RELATED"/>
    <property type="match status" value="1"/>
</dbReference>
<feature type="non-terminal residue" evidence="12">
    <location>
        <position position="1"/>
    </location>
</feature>
<dbReference type="InterPro" id="IPR001873">
    <property type="entry name" value="ENaC"/>
</dbReference>
<evidence type="ECO:0000256" key="3">
    <source>
        <dbReference type="ARBA" id="ARBA00022461"/>
    </source>
</evidence>
<keyword evidence="4 11" id="KW-0812">Transmembrane</keyword>
<keyword evidence="10 11" id="KW-0407">Ion channel</keyword>
<evidence type="ECO:0000256" key="10">
    <source>
        <dbReference type="ARBA" id="ARBA00023303"/>
    </source>
</evidence>
<name>A0A8J1U8B1_OWEFU</name>
<organism evidence="12 13">
    <name type="scientific">Owenia fusiformis</name>
    <name type="common">Polychaete worm</name>
    <dbReference type="NCBI Taxonomy" id="6347"/>
    <lineage>
        <taxon>Eukaryota</taxon>
        <taxon>Metazoa</taxon>
        <taxon>Spiralia</taxon>
        <taxon>Lophotrochozoa</taxon>
        <taxon>Annelida</taxon>
        <taxon>Polychaeta</taxon>
        <taxon>Sedentaria</taxon>
        <taxon>Canalipalpata</taxon>
        <taxon>Sabellida</taxon>
        <taxon>Oweniida</taxon>
        <taxon>Oweniidae</taxon>
        <taxon>Owenia</taxon>
    </lineage>
</organism>
<evidence type="ECO:0000313" key="13">
    <source>
        <dbReference type="Proteomes" id="UP000749559"/>
    </source>
</evidence>
<dbReference type="PRINTS" id="PR01078">
    <property type="entry name" value="AMINACHANNEL"/>
</dbReference>
<evidence type="ECO:0000256" key="6">
    <source>
        <dbReference type="ARBA" id="ARBA00023053"/>
    </source>
</evidence>
<keyword evidence="5" id="KW-1133">Transmembrane helix</keyword>
<dbReference type="GO" id="GO:0005886">
    <property type="term" value="C:plasma membrane"/>
    <property type="evidence" value="ECO:0007669"/>
    <property type="project" value="TreeGrafter"/>
</dbReference>
<reference evidence="12" key="1">
    <citation type="submission" date="2022-03" db="EMBL/GenBank/DDBJ databases">
        <authorList>
            <person name="Martin C."/>
        </authorList>
    </citation>
    <scope>NUCLEOTIDE SEQUENCE</scope>
</reference>
<dbReference type="OrthoDB" id="6021021at2759"/>
<keyword evidence="3 11" id="KW-0894">Sodium channel</keyword>
<dbReference type="AlphaFoldDB" id="A0A8J1U8B1"/>
<evidence type="ECO:0000256" key="4">
    <source>
        <dbReference type="ARBA" id="ARBA00022692"/>
    </source>
</evidence>
<evidence type="ECO:0000256" key="11">
    <source>
        <dbReference type="RuleBase" id="RU000679"/>
    </source>
</evidence>
<dbReference type="EMBL" id="CAIIXF020000001">
    <property type="protein sequence ID" value="CAH1773970.1"/>
    <property type="molecule type" value="Genomic_DNA"/>
</dbReference>
<comment type="subcellular location">
    <subcellularLocation>
        <location evidence="1">Membrane</location>
        <topology evidence="1">Multi-pass membrane protein</topology>
    </subcellularLocation>
</comment>
<gene>
    <name evidence="12" type="ORF">OFUS_LOCUS1497</name>
</gene>
<dbReference type="Proteomes" id="UP000749559">
    <property type="component" value="Unassembled WGS sequence"/>
</dbReference>
<protein>
    <submittedName>
        <fullName evidence="12">Uncharacterized protein</fullName>
    </submittedName>
</protein>
<keyword evidence="9 11" id="KW-0739">Sodium transport</keyword>
<keyword evidence="6" id="KW-0915">Sodium</keyword>
<evidence type="ECO:0000256" key="9">
    <source>
        <dbReference type="ARBA" id="ARBA00023201"/>
    </source>
</evidence>
<accession>A0A8J1U8B1</accession>
<proteinExistence type="inferred from homology"/>
<comment type="similarity">
    <text evidence="11">Belongs to the amiloride-sensitive sodium channel (TC 1.A.6) family.</text>
</comment>
<evidence type="ECO:0000256" key="5">
    <source>
        <dbReference type="ARBA" id="ARBA00022989"/>
    </source>
</evidence>
<keyword evidence="8" id="KW-0472">Membrane</keyword>
<keyword evidence="7 11" id="KW-0406">Ion transport</keyword>
<keyword evidence="13" id="KW-1185">Reference proteome</keyword>
<sequence>SVCVATYFVFVAINKYYKYRTHEDTSLKDTYVDFPAVTVCRLDDDGLSRLRSHHAPDKGDAELMIQDVNVLKKIIDSLKDLDLFPLLSKNVQRLLDPQTVLQAFPAIAEYLTYDYERFIVSCQFKDQDCNKTHFVEKMNGKYFNCFTFNHSGIIKKEGPTSGLSLVFYLDTLQENELIDISLEDSAMRFTDSGIKVAIHEPNTIPDMINDGFIVALGHSTNIAVKQSVFEKMESPWGECDKSRVKITDIANEDTDVVYNQKTCMKICQQRYIQGKCGCLNIMLPVPNDLKNEKYCFYIDQDNILQNPNWTHLFLEELKHVDCENKHLLDLPDSYVGQYKCDCPLSCSYKTYDSLISQANWPP</sequence>
<feature type="non-terminal residue" evidence="12">
    <location>
        <position position="362"/>
    </location>
</feature>
<evidence type="ECO:0000256" key="2">
    <source>
        <dbReference type="ARBA" id="ARBA00022448"/>
    </source>
</evidence>
<keyword evidence="2 11" id="KW-0813">Transport</keyword>
<evidence type="ECO:0000313" key="12">
    <source>
        <dbReference type="EMBL" id="CAH1773970.1"/>
    </source>
</evidence>
<evidence type="ECO:0000256" key="8">
    <source>
        <dbReference type="ARBA" id="ARBA00023136"/>
    </source>
</evidence>
<evidence type="ECO:0000256" key="7">
    <source>
        <dbReference type="ARBA" id="ARBA00023065"/>
    </source>
</evidence>
<dbReference type="PANTHER" id="PTHR11690:SF248">
    <property type="entry name" value="PICKPOCKET 17, ISOFORM A"/>
    <property type="match status" value="1"/>
</dbReference>
<dbReference type="GO" id="GO:0015280">
    <property type="term" value="F:ligand-gated sodium channel activity"/>
    <property type="evidence" value="ECO:0007669"/>
    <property type="project" value="TreeGrafter"/>
</dbReference>
<evidence type="ECO:0000256" key="1">
    <source>
        <dbReference type="ARBA" id="ARBA00004141"/>
    </source>
</evidence>